<reference evidence="2" key="1">
    <citation type="submission" date="2024-02" db="UniProtKB">
        <authorList>
            <consortium name="WormBaseParasite"/>
        </authorList>
    </citation>
    <scope>IDENTIFICATION</scope>
</reference>
<evidence type="ECO:0000313" key="1">
    <source>
        <dbReference type="Proteomes" id="UP000887575"/>
    </source>
</evidence>
<dbReference type="AlphaFoldDB" id="A0AAF3F621"/>
<dbReference type="Gene3D" id="3.20.20.80">
    <property type="entry name" value="Glycosidases"/>
    <property type="match status" value="1"/>
</dbReference>
<dbReference type="WBParaSite" id="MBELARI_LOCUS21101">
    <property type="protein sequence ID" value="MBELARI_LOCUS21101"/>
    <property type="gene ID" value="MBELARI_LOCUS21101"/>
</dbReference>
<dbReference type="SUPFAM" id="SSF51445">
    <property type="entry name" value="(Trans)glycosidases"/>
    <property type="match status" value="1"/>
</dbReference>
<name>A0AAF3F621_9BILA</name>
<evidence type="ECO:0000313" key="2">
    <source>
        <dbReference type="WBParaSite" id="MBELARI_LOCUS21101"/>
    </source>
</evidence>
<dbReference type="PANTHER" id="PTHR21040:SF12">
    <property type="entry name" value="BETA-N-ACETYLHEXOSAMINIDASE"/>
    <property type="match status" value="1"/>
</dbReference>
<dbReference type="Proteomes" id="UP000887575">
    <property type="component" value="Unassembled WGS sequence"/>
</dbReference>
<proteinExistence type="predicted"/>
<sequence>MLRVAKHAHNVGFSTVFAWNDMFEKTDPQVLKFHNLHSLITPVVWGYKEDVTVEGYFSEGLFDRLNTVFPSIYFATAFKGANGIKQSFSNINRYLSTHQSYNRLLKGAAEIVSNKTAGIFVTGWSRYSHHRPLCELLPTSLPSLFMSLIYLQDPQIPASKVHKRLKRLLNCKEAEMRRAAREFQLNHTEIYYPPIETEYSTCHFLWAPIHKELEDLRFLTWLSHRVSSMDKKTRKELREKLERNEKELRSQLSPIFFDETIDEFIAGNFDPLKRRIEKKTIKMNSNIINTK</sequence>
<keyword evidence="1" id="KW-1185">Reference proteome</keyword>
<dbReference type="GO" id="GO:0015929">
    <property type="term" value="F:hexosaminidase activity"/>
    <property type="evidence" value="ECO:0007669"/>
    <property type="project" value="InterPro"/>
</dbReference>
<protein>
    <submittedName>
        <fullName evidence="2">Uncharacterized protein</fullName>
    </submittedName>
</protein>
<accession>A0AAF3F621</accession>
<organism evidence="1 2">
    <name type="scientific">Mesorhabditis belari</name>
    <dbReference type="NCBI Taxonomy" id="2138241"/>
    <lineage>
        <taxon>Eukaryota</taxon>
        <taxon>Metazoa</taxon>
        <taxon>Ecdysozoa</taxon>
        <taxon>Nematoda</taxon>
        <taxon>Chromadorea</taxon>
        <taxon>Rhabditida</taxon>
        <taxon>Rhabditina</taxon>
        <taxon>Rhabditomorpha</taxon>
        <taxon>Rhabditoidea</taxon>
        <taxon>Rhabditidae</taxon>
        <taxon>Mesorhabditinae</taxon>
        <taxon>Mesorhabditis</taxon>
    </lineage>
</organism>
<dbReference type="InterPro" id="IPR017853">
    <property type="entry name" value="GH"/>
</dbReference>
<dbReference type="PANTHER" id="PTHR21040">
    <property type="entry name" value="BCDNA.GH04120"/>
    <property type="match status" value="1"/>
</dbReference>
<dbReference type="InterPro" id="IPR038901">
    <property type="entry name" value="HEXDC-like"/>
</dbReference>